<organism evidence="2 3">
    <name type="scientific">Noviluteimonas caseinilytica</name>
    <dbReference type="NCBI Taxonomy" id="2675101"/>
    <lineage>
        <taxon>Bacteria</taxon>
        <taxon>Pseudomonadati</taxon>
        <taxon>Pseudomonadota</taxon>
        <taxon>Gammaproteobacteria</taxon>
        <taxon>Lysobacterales</taxon>
        <taxon>Lysobacteraceae</taxon>
        <taxon>Noviluteimonas</taxon>
    </lineage>
</organism>
<keyword evidence="1" id="KW-0472">Membrane</keyword>
<accession>A0ABM7Q3J8</accession>
<keyword evidence="1" id="KW-1133">Transmembrane helix</keyword>
<feature type="transmembrane region" description="Helical" evidence="1">
    <location>
        <begin position="83"/>
        <end position="103"/>
    </location>
</feature>
<protein>
    <submittedName>
        <fullName evidence="2">Uncharacterized protein</fullName>
    </submittedName>
</protein>
<evidence type="ECO:0000256" key="1">
    <source>
        <dbReference type="SAM" id="Phobius"/>
    </source>
</evidence>
<feature type="transmembrane region" description="Helical" evidence="1">
    <location>
        <begin position="21"/>
        <end position="43"/>
    </location>
</feature>
<sequence>MRDLEPVSRVAVAVELMLGSYALALSLISSVFVLMGGLAQGLAGISWEVVALGSTGIIALIGTSVVFRFVFRGRDALRRTPAWMFVAMWIGVAMVAWAAVAMMLGEQGFRPFLLATPLAVAAIHLTIERAIARRT</sequence>
<proteinExistence type="predicted"/>
<feature type="transmembrane region" description="Helical" evidence="1">
    <location>
        <begin position="109"/>
        <end position="127"/>
    </location>
</feature>
<gene>
    <name evidence="2" type="ORF">LYSCAS_08190</name>
</gene>
<keyword evidence="1" id="KW-0812">Transmembrane</keyword>
<reference evidence="2 3" key="1">
    <citation type="submission" date="2021-03" db="EMBL/GenBank/DDBJ databases">
        <title>Complete Genome Sequences of Two Lysobacter Strains Isolated from Sea Water (Lysobacter caseinilyticus) and Soil (Lysobacter helvus) in South Korea.</title>
        <authorList>
            <person name="Watanabe Y."/>
            <person name="Arakawa K."/>
        </authorList>
    </citation>
    <scope>NUCLEOTIDE SEQUENCE [LARGE SCALE GENOMIC DNA]</scope>
    <source>
        <strain evidence="2 3">KVB24</strain>
    </source>
</reference>
<feature type="transmembrane region" description="Helical" evidence="1">
    <location>
        <begin position="49"/>
        <end position="71"/>
    </location>
</feature>
<name>A0ABM7Q3J8_9GAMM</name>
<keyword evidence="3" id="KW-1185">Reference proteome</keyword>
<dbReference type="RefSeq" id="WP_213435973.1">
    <property type="nucleotide sequence ID" value="NZ_AP024545.1"/>
</dbReference>
<dbReference type="Proteomes" id="UP000681317">
    <property type="component" value="Chromosome"/>
</dbReference>
<dbReference type="EMBL" id="AP024545">
    <property type="protein sequence ID" value="BCT91795.1"/>
    <property type="molecule type" value="Genomic_DNA"/>
</dbReference>
<evidence type="ECO:0000313" key="2">
    <source>
        <dbReference type="EMBL" id="BCT91795.1"/>
    </source>
</evidence>
<evidence type="ECO:0000313" key="3">
    <source>
        <dbReference type="Proteomes" id="UP000681317"/>
    </source>
</evidence>